<dbReference type="Pfam" id="PF11807">
    <property type="entry name" value="UstYa"/>
    <property type="match status" value="1"/>
</dbReference>
<evidence type="ECO:0000256" key="7">
    <source>
        <dbReference type="ARBA" id="ARBA00023180"/>
    </source>
</evidence>
<evidence type="ECO:0000256" key="5">
    <source>
        <dbReference type="ARBA" id="ARBA00023026"/>
    </source>
</evidence>
<comment type="similarity">
    <text evidence="8">Belongs to the ustYa family.</text>
</comment>
<reference evidence="10 11" key="1">
    <citation type="submission" date="2024-03" db="EMBL/GenBank/DDBJ databases">
        <title>A high-quality draft genome sequence of Diaporthe vaccinii, a causative agent of upright dieback and viscid rot disease in cranberry plants.</title>
        <authorList>
            <person name="Sarrasin M."/>
            <person name="Lang B.F."/>
            <person name="Burger G."/>
        </authorList>
    </citation>
    <scope>NUCLEOTIDE SEQUENCE [LARGE SCALE GENOMIC DNA]</scope>
    <source>
        <strain evidence="10 11">IS7</strain>
    </source>
</reference>
<comment type="caution">
    <text evidence="10">The sequence shown here is derived from an EMBL/GenBank/DDBJ whole genome shotgun (WGS) entry which is preliminary data.</text>
</comment>
<dbReference type="PANTHER" id="PTHR33365:SF7">
    <property type="entry name" value="TAT PATHWAY SIGNAL SEQUENCE"/>
    <property type="match status" value="1"/>
</dbReference>
<keyword evidence="4" id="KW-0560">Oxidoreductase</keyword>
<evidence type="ECO:0008006" key="12">
    <source>
        <dbReference type="Google" id="ProtNLM"/>
    </source>
</evidence>
<keyword evidence="7" id="KW-0325">Glycoprotein</keyword>
<evidence type="ECO:0000313" key="11">
    <source>
        <dbReference type="Proteomes" id="UP001600888"/>
    </source>
</evidence>
<gene>
    <name evidence="10" type="ORF">FJTKL_13509</name>
</gene>
<evidence type="ECO:0000256" key="6">
    <source>
        <dbReference type="ARBA" id="ARBA00023136"/>
    </source>
</evidence>
<evidence type="ECO:0000256" key="1">
    <source>
        <dbReference type="ARBA" id="ARBA00004167"/>
    </source>
</evidence>
<keyword evidence="3 9" id="KW-1133">Transmembrane helix</keyword>
<evidence type="ECO:0000256" key="3">
    <source>
        <dbReference type="ARBA" id="ARBA00022989"/>
    </source>
</evidence>
<sequence length="278" mass="32047">MSLQSLRNMRDVTRGEEESWLFGEPKTLETSSSPISTTINLPRPLRIYLFALHTVVLILIITFFAVNTTDNCPNPGKEQSWCMQVVEFRVLNIDNCTAPVQQSVDYELQTEYANDQTSSVYSGPPSVEQDRAWDKLIRPTFFRTTKEELERAGESFENIAELAEGGYVATLGVYHELHCVRQVRFYLAKERYYPNLTEGQERYLHHHLDHCLEALRRTVMCRGNTALRSFAWDSSSDRDLPIAQSNSKSTCVRWSSIEDWARSRMVPVHPPLIRLPEN</sequence>
<keyword evidence="6 9" id="KW-0472">Membrane</keyword>
<dbReference type="InterPro" id="IPR021765">
    <property type="entry name" value="UstYa-like"/>
</dbReference>
<accession>A0ABR4EA63</accession>
<evidence type="ECO:0000256" key="9">
    <source>
        <dbReference type="SAM" id="Phobius"/>
    </source>
</evidence>
<protein>
    <recommendedName>
        <fullName evidence="12">Tat pathway signal sequence</fullName>
    </recommendedName>
</protein>
<keyword evidence="2 9" id="KW-0812">Transmembrane</keyword>
<evidence type="ECO:0000256" key="4">
    <source>
        <dbReference type="ARBA" id="ARBA00023002"/>
    </source>
</evidence>
<name>A0ABR4EA63_9PEZI</name>
<organism evidence="10 11">
    <name type="scientific">Diaporthe vaccinii</name>
    <dbReference type="NCBI Taxonomy" id="105482"/>
    <lineage>
        <taxon>Eukaryota</taxon>
        <taxon>Fungi</taxon>
        <taxon>Dikarya</taxon>
        <taxon>Ascomycota</taxon>
        <taxon>Pezizomycotina</taxon>
        <taxon>Sordariomycetes</taxon>
        <taxon>Sordariomycetidae</taxon>
        <taxon>Diaporthales</taxon>
        <taxon>Diaporthaceae</taxon>
        <taxon>Diaporthe</taxon>
        <taxon>Diaporthe eres species complex</taxon>
    </lineage>
</organism>
<dbReference type="Proteomes" id="UP001600888">
    <property type="component" value="Unassembled WGS sequence"/>
</dbReference>
<keyword evidence="5" id="KW-0843">Virulence</keyword>
<keyword evidence="11" id="KW-1185">Reference proteome</keyword>
<evidence type="ECO:0000256" key="2">
    <source>
        <dbReference type="ARBA" id="ARBA00022692"/>
    </source>
</evidence>
<dbReference type="PANTHER" id="PTHR33365">
    <property type="entry name" value="YALI0B05434P"/>
    <property type="match status" value="1"/>
</dbReference>
<comment type="subcellular location">
    <subcellularLocation>
        <location evidence="1">Membrane</location>
        <topology evidence="1">Single-pass membrane protein</topology>
    </subcellularLocation>
</comment>
<dbReference type="EMBL" id="JBAWTH010000077">
    <property type="protein sequence ID" value="KAL2279300.1"/>
    <property type="molecule type" value="Genomic_DNA"/>
</dbReference>
<evidence type="ECO:0000256" key="8">
    <source>
        <dbReference type="ARBA" id="ARBA00035112"/>
    </source>
</evidence>
<evidence type="ECO:0000313" key="10">
    <source>
        <dbReference type="EMBL" id="KAL2279300.1"/>
    </source>
</evidence>
<proteinExistence type="inferred from homology"/>
<feature type="transmembrane region" description="Helical" evidence="9">
    <location>
        <begin position="47"/>
        <end position="66"/>
    </location>
</feature>